<feature type="domain" description="CXXC-type" evidence="7">
    <location>
        <begin position="681"/>
        <end position="728"/>
    </location>
</feature>
<feature type="domain" description="CXXC-type" evidence="7">
    <location>
        <begin position="826"/>
        <end position="873"/>
    </location>
</feature>
<dbReference type="AlphaFoldDB" id="A0A6G0RCX9"/>
<dbReference type="CDD" id="cd22701">
    <property type="entry name" value="FHA_FKH1-like"/>
    <property type="match status" value="1"/>
</dbReference>
<dbReference type="EMBL" id="QXFY01001103">
    <property type="protein sequence ID" value="KAE9328161.1"/>
    <property type="molecule type" value="Genomic_DNA"/>
</dbReference>
<evidence type="ECO:0000259" key="6">
    <source>
        <dbReference type="PROSITE" id="PS50157"/>
    </source>
</evidence>
<reference evidence="8 9" key="1">
    <citation type="submission" date="2018-09" db="EMBL/GenBank/DDBJ databases">
        <title>Genomic investigation of the strawberry pathogen Phytophthora fragariae indicates pathogenicity is determined by transcriptional variation in three key races.</title>
        <authorList>
            <person name="Adams T.M."/>
            <person name="Armitage A.D."/>
            <person name="Sobczyk M.K."/>
            <person name="Bates H.J."/>
            <person name="Dunwell J.M."/>
            <person name="Nellist C.F."/>
            <person name="Harrison R.J."/>
        </authorList>
    </citation>
    <scope>NUCLEOTIDE SEQUENCE [LARGE SCALE GENOMIC DNA]</scope>
    <source>
        <strain evidence="8 9">NOV-77</strain>
    </source>
</reference>
<dbReference type="GO" id="GO:0003677">
    <property type="term" value="F:DNA binding"/>
    <property type="evidence" value="ECO:0007669"/>
    <property type="project" value="InterPro"/>
</dbReference>
<keyword evidence="3" id="KW-0862">Zinc</keyword>
<gene>
    <name evidence="8" type="ORF">PF008_g16236</name>
</gene>
<proteinExistence type="predicted"/>
<dbReference type="InterPro" id="IPR002857">
    <property type="entry name" value="Znf_CXXC"/>
</dbReference>
<evidence type="ECO:0000256" key="2">
    <source>
        <dbReference type="ARBA" id="ARBA00022771"/>
    </source>
</evidence>
<dbReference type="PROSITE" id="PS51058">
    <property type="entry name" value="ZF_CXXC"/>
    <property type="match status" value="2"/>
</dbReference>
<accession>A0A6G0RCX9</accession>
<evidence type="ECO:0000259" key="7">
    <source>
        <dbReference type="PROSITE" id="PS51058"/>
    </source>
</evidence>
<evidence type="ECO:0000313" key="8">
    <source>
        <dbReference type="EMBL" id="KAE9328161.1"/>
    </source>
</evidence>
<keyword evidence="1" id="KW-0479">Metal-binding</keyword>
<feature type="region of interest" description="Disordered" evidence="5">
    <location>
        <begin position="192"/>
        <end position="240"/>
    </location>
</feature>
<dbReference type="SUPFAM" id="SSF49879">
    <property type="entry name" value="SMAD/FHA domain"/>
    <property type="match status" value="1"/>
</dbReference>
<dbReference type="PROSITE" id="PS50157">
    <property type="entry name" value="ZINC_FINGER_C2H2_2"/>
    <property type="match status" value="1"/>
</dbReference>
<evidence type="ECO:0000256" key="5">
    <source>
        <dbReference type="SAM" id="MobiDB-lite"/>
    </source>
</evidence>
<feature type="compositionally biased region" description="Polar residues" evidence="5">
    <location>
        <begin position="209"/>
        <end position="224"/>
    </location>
</feature>
<dbReference type="InterPro" id="IPR008984">
    <property type="entry name" value="SMAD_FHA_dom_sf"/>
</dbReference>
<feature type="region of interest" description="Disordered" evidence="5">
    <location>
        <begin position="738"/>
        <end position="791"/>
    </location>
</feature>
<evidence type="ECO:0000313" key="9">
    <source>
        <dbReference type="Proteomes" id="UP000486351"/>
    </source>
</evidence>
<dbReference type="Proteomes" id="UP000486351">
    <property type="component" value="Unassembled WGS sequence"/>
</dbReference>
<name>A0A6G0RCX9_9STRA</name>
<protein>
    <submittedName>
        <fullName evidence="8">Uncharacterized protein</fullName>
    </submittedName>
</protein>
<organism evidence="8 9">
    <name type="scientific">Phytophthora fragariae</name>
    <dbReference type="NCBI Taxonomy" id="53985"/>
    <lineage>
        <taxon>Eukaryota</taxon>
        <taxon>Sar</taxon>
        <taxon>Stramenopiles</taxon>
        <taxon>Oomycota</taxon>
        <taxon>Peronosporomycetes</taxon>
        <taxon>Peronosporales</taxon>
        <taxon>Peronosporaceae</taxon>
        <taxon>Phytophthora</taxon>
    </lineage>
</organism>
<keyword evidence="2 4" id="KW-0863">Zinc-finger</keyword>
<feature type="compositionally biased region" description="Polar residues" evidence="5">
    <location>
        <begin position="763"/>
        <end position="781"/>
    </location>
</feature>
<feature type="region of interest" description="Disordered" evidence="5">
    <location>
        <begin position="27"/>
        <end position="89"/>
    </location>
</feature>
<dbReference type="PROSITE" id="PS00028">
    <property type="entry name" value="ZINC_FINGER_C2H2_1"/>
    <property type="match status" value="1"/>
</dbReference>
<feature type="compositionally biased region" description="Basic and acidic residues" evidence="5">
    <location>
        <begin position="33"/>
        <end position="56"/>
    </location>
</feature>
<comment type="caution">
    <text evidence="8">The sequence shown here is derived from an EMBL/GenBank/DDBJ whole genome shotgun (WGS) entry which is preliminary data.</text>
</comment>
<dbReference type="InterPro" id="IPR038718">
    <property type="entry name" value="SNF2-like_sf"/>
</dbReference>
<sequence length="1151" mass="126447">MTNGGHPADSAAPVDVHASALAMLAESSAARTATREESTAQTQDKQEDVDAEEMQRVRKRLQNARAKMGASLAEIPTGREYDSPPDASDEPVYDALEKAYNAAFLVHPTVETGDVQTEGHLAREEKAGHGDDMKVADMKDVDKSQNVDKKPQQVGTLKSMCLSTLNQNGGYSEGADVPMGDANEKVTKVAARDHEINPSSRNTPDRSKTPASLSAESVATTASPPQSPMSAYHRTSSEDGFISTPEVKREPRIVDLKPEMVDEARVERADHLSLNEFLISELEVYCSRLLGKGLLDNDLSGISDLARITSLQLFQDHRRALMDFDDEWKRSHADSRQGYTPPKSSEELPAVPTTMTTNPFQQDTASPIHINEWATLLNGVKASCTKAATSKSYSPNMENGGKESLFASYHRGSNGVVISGEDCQKERLQINTFMTQIASVQSTPAFYVVVAAGSDLAQWKKALSSKELVQLYPYWGRREDRQNLLQLLSNEYFSCRKLSAHVLLTSYEVFMEDISTVTSLQCQLSVIDIPGQVDARKLLHFLVPELFSTRRKLLAWSSAALHSKQIHAVCDVVKAFTIASKLDDSAAFISKVNLCTKNNSKREMVAMDALNKQGMVRAIEPSIMVPMKRVSLKKSRSRTTGHIPAKVSSHNTPLDEIDSHLTIKTPNAVLKKRRGSDGMHGSRQRIGRCGKCAGCLTEDCMKCGHCQDMKKYGGPGLRKQSCKNRKCLNPRIWGLASRKRKRSKTKRADLKVDSEMDEDGSVAYSSVESDGESLSTATYENGDSDDESVLDSDAAVDSPRDLLLPASDTLMSDHLTLSDLSSRSGSTRSRVVRCGECEGCHAPDCMKCPHCLDMKKYGGPGHRKQTCKSRKCNAPKVVMLNHAKEGQFVDEMGNVVYSGLNDTNFPGFYEAPDTPDSTAAAVSPKVGFKTDLAPVIRECELFVKPRLGFACKDCAAGFSSKLLLNFHARVEHSQSTVEDTSLISFEHKASKLLTRPIYQSAMVNAHIKQPESSPLGYAKLEGRDFQYFFIEPFVVLGRMEPRWCNLYRDLGFPNLKGLAAGDVDCHVGNDSMITTTHAVIAWDARLKSFVIECLSLRAPISVNGREVSFASPPVVLSSRNLVQIGASVFYFLLPKATKKSIAVEENTIPQA</sequence>
<feature type="domain" description="C2H2-type" evidence="6">
    <location>
        <begin position="949"/>
        <end position="977"/>
    </location>
</feature>
<dbReference type="Gene3D" id="3.40.50.10810">
    <property type="entry name" value="Tandem AAA-ATPase domain"/>
    <property type="match status" value="1"/>
</dbReference>
<dbReference type="Pfam" id="PF02008">
    <property type="entry name" value="zf-CXXC"/>
    <property type="match status" value="2"/>
</dbReference>
<evidence type="ECO:0000256" key="3">
    <source>
        <dbReference type="ARBA" id="ARBA00022833"/>
    </source>
</evidence>
<dbReference type="GO" id="GO:0008270">
    <property type="term" value="F:zinc ion binding"/>
    <property type="evidence" value="ECO:0007669"/>
    <property type="project" value="UniProtKB-KW"/>
</dbReference>
<dbReference type="InterPro" id="IPR013087">
    <property type="entry name" value="Znf_C2H2_type"/>
</dbReference>
<evidence type="ECO:0000256" key="4">
    <source>
        <dbReference type="PROSITE-ProRule" id="PRU00042"/>
    </source>
</evidence>
<evidence type="ECO:0000256" key="1">
    <source>
        <dbReference type="ARBA" id="ARBA00022723"/>
    </source>
</evidence>